<dbReference type="KEGG" id="tep:TepRe1_2447"/>
<dbReference type="AlphaFoldDB" id="F4LTV1"/>
<dbReference type="Proteomes" id="UP000010802">
    <property type="component" value="Chromosome"/>
</dbReference>
<keyword evidence="2" id="KW-1185">Reference proteome</keyword>
<evidence type="ECO:0000313" key="2">
    <source>
        <dbReference type="Proteomes" id="UP000010802"/>
    </source>
</evidence>
<accession>L0S6M0</accession>
<dbReference type="OrthoDB" id="1667378at2"/>
<gene>
    <name evidence="1" type="ordered locus">TEPIRE1_2631</name>
</gene>
<dbReference type="RefSeq" id="WP_013779467.1">
    <property type="nucleotide sequence ID" value="NC_015519.1"/>
</dbReference>
<protein>
    <recommendedName>
        <fullName evidence="3">rRNA biogenesis protein rrp5</fullName>
    </recommendedName>
</protein>
<evidence type="ECO:0008006" key="3">
    <source>
        <dbReference type="Google" id="ProtNLM"/>
    </source>
</evidence>
<evidence type="ECO:0000313" key="1">
    <source>
        <dbReference type="EMBL" id="CCP27498.1"/>
    </source>
</evidence>
<accession>F4LTV1</accession>
<dbReference type="HOGENOM" id="CLU_2536778_0_0_9"/>
<organism evidence="1 2">
    <name type="scientific">Tepidanaerobacter acetatoxydans (strain DSM 21804 / JCM 16047 / Re1)</name>
    <dbReference type="NCBI Taxonomy" id="1209989"/>
    <lineage>
        <taxon>Bacteria</taxon>
        <taxon>Bacillati</taxon>
        <taxon>Bacillota</taxon>
        <taxon>Clostridia</taxon>
        <taxon>Thermosediminibacterales</taxon>
        <taxon>Tepidanaerobacteraceae</taxon>
        <taxon>Tepidanaerobacter</taxon>
    </lineage>
</organism>
<dbReference type="STRING" id="1209989.TepRe1_2447"/>
<sequence>MSDLHYALAEELEKLAAGYRALARGEVKPYEANIQDISIVLTEKIKKGKVSEIKALLKKYGATKLVEVKKKDYEAFYKEAKHL</sequence>
<reference evidence="2" key="1">
    <citation type="journal article" date="2013" name="Genome Announc.">
        <title>First genome sequence of a syntrophic acetate-oxidizing bacterium, Tepidanaerobacter acetatoxydans strain Re1.</title>
        <authorList>
            <person name="Manzoor S."/>
            <person name="Bongcam-Rudloff E."/>
            <person name="Schnurer A."/>
            <person name="Muller B."/>
        </authorList>
    </citation>
    <scope>NUCLEOTIDE SEQUENCE [LARGE SCALE GENOMIC DNA]</scope>
    <source>
        <strain evidence="2">Re1</strain>
    </source>
</reference>
<proteinExistence type="predicted"/>
<dbReference type="eggNOG" id="ENOG50338AE">
    <property type="taxonomic scope" value="Bacteria"/>
</dbReference>
<dbReference type="PATRIC" id="fig|1209989.3.peg.3020"/>
<name>F4LTV1_TEPAE</name>
<dbReference type="KEGG" id="tae:TepiRe1_2631"/>
<dbReference type="EMBL" id="HF563609">
    <property type="protein sequence ID" value="CCP27498.1"/>
    <property type="molecule type" value="Genomic_DNA"/>
</dbReference>